<dbReference type="Proteomes" id="UP001307889">
    <property type="component" value="Chromosome 4"/>
</dbReference>
<dbReference type="EMBL" id="AP028912">
    <property type="protein sequence ID" value="BES93776.1"/>
    <property type="molecule type" value="Genomic_DNA"/>
</dbReference>
<organism evidence="2 3">
    <name type="scientific">Nesidiocoris tenuis</name>
    <dbReference type="NCBI Taxonomy" id="355587"/>
    <lineage>
        <taxon>Eukaryota</taxon>
        <taxon>Metazoa</taxon>
        <taxon>Ecdysozoa</taxon>
        <taxon>Arthropoda</taxon>
        <taxon>Hexapoda</taxon>
        <taxon>Insecta</taxon>
        <taxon>Pterygota</taxon>
        <taxon>Neoptera</taxon>
        <taxon>Paraneoptera</taxon>
        <taxon>Hemiptera</taxon>
        <taxon>Heteroptera</taxon>
        <taxon>Panheteroptera</taxon>
        <taxon>Cimicomorpha</taxon>
        <taxon>Miridae</taxon>
        <taxon>Dicyphina</taxon>
        <taxon>Nesidiocoris</taxon>
    </lineage>
</organism>
<proteinExistence type="predicted"/>
<gene>
    <name evidence="2" type="ORF">NTJ_06585</name>
</gene>
<evidence type="ECO:0000256" key="1">
    <source>
        <dbReference type="SAM" id="MobiDB-lite"/>
    </source>
</evidence>
<evidence type="ECO:0000313" key="2">
    <source>
        <dbReference type="EMBL" id="BES93776.1"/>
    </source>
</evidence>
<sequence>MLADCQKLPLDGKLVAQQKVPKGQKVGKKWVPTRRHGCQVVVRKPLSILALCRRVPRRSIEVNGRTITEENGPPDLPTGTARWEPGAISSTEKEN</sequence>
<name>A0ABN7ANG3_9HEMI</name>
<protein>
    <submittedName>
        <fullName evidence="2">Uncharacterized protein</fullName>
    </submittedName>
</protein>
<keyword evidence="3" id="KW-1185">Reference proteome</keyword>
<feature type="region of interest" description="Disordered" evidence="1">
    <location>
        <begin position="63"/>
        <end position="95"/>
    </location>
</feature>
<accession>A0ABN7ANG3</accession>
<reference evidence="2 3" key="1">
    <citation type="submission" date="2023-09" db="EMBL/GenBank/DDBJ databases">
        <title>Nesidiocoris tenuis whole genome shotgun sequence.</title>
        <authorList>
            <person name="Shibata T."/>
            <person name="Shimoda M."/>
            <person name="Kobayashi T."/>
            <person name="Uehara T."/>
        </authorList>
    </citation>
    <scope>NUCLEOTIDE SEQUENCE [LARGE SCALE GENOMIC DNA]</scope>
    <source>
        <strain evidence="2 3">Japan</strain>
    </source>
</reference>
<evidence type="ECO:0000313" key="3">
    <source>
        <dbReference type="Proteomes" id="UP001307889"/>
    </source>
</evidence>